<dbReference type="GO" id="GO:0140662">
    <property type="term" value="F:ATP-dependent protein folding chaperone"/>
    <property type="evidence" value="ECO:0007669"/>
    <property type="project" value="InterPro"/>
</dbReference>
<dbReference type="EMBL" id="LHPG02000007">
    <property type="protein sequence ID" value="PRW57263.1"/>
    <property type="molecule type" value="Genomic_DNA"/>
</dbReference>
<keyword evidence="2" id="KW-0067">ATP-binding</keyword>
<feature type="region of interest" description="Disordered" evidence="4">
    <location>
        <begin position="496"/>
        <end position="553"/>
    </location>
</feature>
<dbReference type="Gene3D" id="3.30.420.40">
    <property type="match status" value="2"/>
</dbReference>
<reference evidence="5 6" key="1">
    <citation type="journal article" date="2018" name="Plant J.">
        <title>Genome sequences of Chlorella sorokiniana UTEX 1602 and Micractinium conductrix SAG 241.80: implications to maltose excretion by a green alga.</title>
        <authorList>
            <person name="Arriola M.B."/>
            <person name="Velmurugan N."/>
            <person name="Zhang Y."/>
            <person name="Plunkett M.H."/>
            <person name="Hondzo H."/>
            <person name="Barney B.M."/>
        </authorList>
    </citation>
    <scope>NUCLEOTIDE SEQUENCE [LARGE SCALE GENOMIC DNA]</scope>
    <source>
        <strain evidence="6">UTEX 1602</strain>
    </source>
</reference>
<dbReference type="Pfam" id="PF00012">
    <property type="entry name" value="HSP70"/>
    <property type="match status" value="1"/>
</dbReference>
<comment type="similarity">
    <text evidence="3">Belongs to the heat shock protein 70 (TC 1.A.33) family. HSP110/SSE subfamily.</text>
</comment>
<proteinExistence type="inferred from homology"/>
<dbReference type="Gene3D" id="3.30.30.30">
    <property type="match status" value="1"/>
</dbReference>
<dbReference type="Gene3D" id="1.20.1270.10">
    <property type="match status" value="1"/>
</dbReference>
<dbReference type="FunFam" id="3.90.640.10:FF:000004">
    <property type="entry name" value="Heat shock 70 kDa protein 4"/>
    <property type="match status" value="1"/>
</dbReference>
<feature type="compositionally biased region" description="Low complexity" evidence="4">
    <location>
        <begin position="504"/>
        <end position="518"/>
    </location>
</feature>
<dbReference type="FunFam" id="3.30.30.30:FF:000002">
    <property type="entry name" value="Heat shock 70 kDa protein 4"/>
    <property type="match status" value="1"/>
</dbReference>
<feature type="region of interest" description="Disordered" evidence="4">
    <location>
        <begin position="754"/>
        <end position="810"/>
    </location>
</feature>
<dbReference type="SUPFAM" id="SSF100920">
    <property type="entry name" value="Heat shock protein 70kD (HSP70), peptide-binding domain"/>
    <property type="match status" value="1"/>
</dbReference>
<dbReference type="InterPro" id="IPR043129">
    <property type="entry name" value="ATPase_NBD"/>
</dbReference>
<feature type="compositionally biased region" description="Low complexity" evidence="4">
    <location>
        <begin position="525"/>
        <end position="553"/>
    </location>
</feature>
<dbReference type="InterPro" id="IPR013126">
    <property type="entry name" value="Hsp_70_fam"/>
</dbReference>
<dbReference type="FunFam" id="3.30.420.40:FF:000171">
    <property type="entry name" value="Heat shock 70 kDa protein 4"/>
    <property type="match status" value="2"/>
</dbReference>
<dbReference type="PROSITE" id="PS01036">
    <property type="entry name" value="HSP70_3"/>
    <property type="match status" value="1"/>
</dbReference>
<sequence>MSVAGIDVGDSTSCIALARKGGVDVLLNKESKRETPSVISFTSKMRLMGTDAVGSMSTNPRNTVSQLKRLMGKKFNDPHVQKDLEYFPFEVSAGPNGECVYNVTYLDKPAQFTAEQLMAMLLVDLKSIAETDSGAPVSDAVLSVPTYYTEPERHAMLGASQLAGLNCLRLMNETTATALSYGIYKTDLPETDPVHVVFVDIGFSSTQVCVVALKKGQLQVLSNAWDRDLGGRDLDSVLFEHFVKEFKERYKIDVKTQPRACHRLRLGCEKVKKVLTTNSEAPLNVECLMNDIDAHGMITREVFEEEAKPVLDRLLAPVQKALAGAGLEASQVANVEVVGGTTRVPAVLRQLTELFGREPSRTLNAKETVSRGCALQCAMLSPTFRVRDFQVLDSFPYGVQFSWEKDGQAVTSVVFERGSLVPSAKMLTFYRSEPFAIRAEYTPDSDIPATADRSIGSFDIGPFSLPAGADKAKLKVKVMLNLNGVVVVEHAQMIEEEEVEEDAPAAAAPAADQPMADADADKAAGGEAAAAGAEPSGEAANGEAPMATDAAPAKVTKKKVKKHSVPVASHTAALSSDQMAKLYEIEVELALQARVQNETNDAKNALEAYIYSLRNKLYDALSPFIREEAKTQLLEKLETLENWLYEEGEDETKSVYVAKLGEVKALGGPVEGRAANAATLPAAADSLRRTCQGFLAALNEPRTAHLEEADKQTVAGECQNALDWLSEKEGLQQQTAKYDDPVLLAADVEKKEGTVRRVCEPILSKKPPPPPKKEEPAPQAAEEAGGEEMETEAGPPPPPAAEGDEEPMEA</sequence>
<evidence type="ECO:0000256" key="1">
    <source>
        <dbReference type="ARBA" id="ARBA00022741"/>
    </source>
</evidence>
<keyword evidence="6" id="KW-1185">Reference proteome</keyword>
<dbReference type="FunFam" id="1.20.1270.10:FF:000002">
    <property type="entry name" value="Heat shock 70 kDa protein 4"/>
    <property type="match status" value="1"/>
</dbReference>
<evidence type="ECO:0000256" key="4">
    <source>
        <dbReference type="SAM" id="MobiDB-lite"/>
    </source>
</evidence>
<evidence type="ECO:0000313" key="5">
    <source>
        <dbReference type="EMBL" id="PRW57263.1"/>
    </source>
</evidence>
<dbReference type="GO" id="GO:0005829">
    <property type="term" value="C:cytosol"/>
    <property type="evidence" value="ECO:0007669"/>
    <property type="project" value="TreeGrafter"/>
</dbReference>
<dbReference type="GO" id="GO:0005524">
    <property type="term" value="F:ATP binding"/>
    <property type="evidence" value="ECO:0007669"/>
    <property type="project" value="UniProtKB-KW"/>
</dbReference>
<dbReference type="Gene3D" id="2.60.34.10">
    <property type="entry name" value="Substrate Binding Domain Of DNAk, Chain A, domain 1"/>
    <property type="match status" value="1"/>
</dbReference>
<dbReference type="CDD" id="cd24095">
    <property type="entry name" value="ASKHA_NBD_HSP70_AtHsp70-14-like"/>
    <property type="match status" value="1"/>
</dbReference>
<dbReference type="GO" id="GO:0005634">
    <property type="term" value="C:nucleus"/>
    <property type="evidence" value="ECO:0007669"/>
    <property type="project" value="TreeGrafter"/>
</dbReference>
<dbReference type="PANTHER" id="PTHR45639:SF4">
    <property type="entry name" value="HSC70CB, ISOFORM G"/>
    <property type="match status" value="1"/>
</dbReference>
<protein>
    <submittedName>
        <fullName evidence="5">Heat shock 70 kDa 14-like</fullName>
    </submittedName>
</protein>
<dbReference type="Proteomes" id="UP000239899">
    <property type="component" value="Unassembled WGS sequence"/>
</dbReference>
<dbReference type="InterPro" id="IPR029047">
    <property type="entry name" value="HSP70_peptide-bd_sf"/>
</dbReference>
<dbReference type="Gene3D" id="3.90.640.10">
    <property type="entry name" value="Actin, Chain A, domain 4"/>
    <property type="match status" value="1"/>
</dbReference>
<gene>
    <name evidence="5" type="ORF">C2E21_3866</name>
</gene>
<accession>A0A2P6TT94</accession>
<dbReference type="PRINTS" id="PR00301">
    <property type="entry name" value="HEATSHOCK70"/>
</dbReference>
<dbReference type="InterPro" id="IPR018181">
    <property type="entry name" value="Heat_shock_70_CS"/>
</dbReference>
<name>A0A2P6TT94_CHLSO</name>
<evidence type="ECO:0000256" key="2">
    <source>
        <dbReference type="ARBA" id="ARBA00022840"/>
    </source>
</evidence>
<dbReference type="InterPro" id="IPR029048">
    <property type="entry name" value="HSP70_C_sf"/>
</dbReference>
<dbReference type="SUPFAM" id="SSF100934">
    <property type="entry name" value="Heat shock protein 70kD (HSP70), C-terminal subdomain"/>
    <property type="match status" value="2"/>
</dbReference>
<evidence type="ECO:0000313" key="6">
    <source>
        <dbReference type="Proteomes" id="UP000239899"/>
    </source>
</evidence>
<dbReference type="OrthoDB" id="434160at2759"/>
<comment type="caution">
    <text evidence="5">The sequence shown here is derived from an EMBL/GenBank/DDBJ whole genome shotgun (WGS) entry which is preliminary data.</text>
</comment>
<organism evidence="5 6">
    <name type="scientific">Chlorella sorokiniana</name>
    <name type="common">Freshwater green alga</name>
    <dbReference type="NCBI Taxonomy" id="3076"/>
    <lineage>
        <taxon>Eukaryota</taxon>
        <taxon>Viridiplantae</taxon>
        <taxon>Chlorophyta</taxon>
        <taxon>core chlorophytes</taxon>
        <taxon>Trebouxiophyceae</taxon>
        <taxon>Chlorellales</taxon>
        <taxon>Chlorellaceae</taxon>
        <taxon>Chlorella clade</taxon>
        <taxon>Chlorella</taxon>
    </lineage>
</organism>
<dbReference type="PANTHER" id="PTHR45639">
    <property type="entry name" value="HSC70CB, ISOFORM G-RELATED"/>
    <property type="match status" value="1"/>
</dbReference>
<dbReference type="AlphaFoldDB" id="A0A2P6TT94"/>
<dbReference type="STRING" id="3076.A0A2P6TT94"/>
<keyword evidence="1" id="KW-0547">Nucleotide-binding</keyword>
<dbReference type="SUPFAM" id="SSF53067">
    <property type="entry name" value="Actin-like ATPase domain"/>
    <property type="match status" value="2"/>
</dbReference>
<evidence type="ECO:0000256" key="3">
    <source>
        <dbReference type="ARBA" id="ARBA00061090"/>
    </source>
</evidence>